<feature type="non-terminal residue" evidence="3">
    <location>
        <position position="401"/>
    </location>
</feature>
<comment type="function">
    <text evidence="1">E3 ubiquitin-protein ligase. Component of the ribosome quality control complex (RQC), a ribosome-associated complex that mediates ubiquitination and extraction of incompletely synthesized nascent chains for proteasomal degradation.</text>
</comment>
<accession>A0A4P9Z9X4</accession>
<evidence type="ECO:0000313" key="3">
    <source>
        <dbReference type="EMBL" id="RKP28811.1"/>
    </source>
</evidence>
<dbReference type="EMBL" id="ML004574">
    <property type="protein sequence ID" value="RKP28811.1"/>
    <property type="molecule type" value="Genomic_DNA"/>
</dbReference>
<evidence type="ECO:0000313" key="4">
    <source>
        <dbReference type="Proteomes" id="UP000268321"/>
    </source>
</evidence>
<dbReference type="GO" id="GO:0072344">
    <property type="term" value="P:rescue of stalled ribosome"/>
    <property type="evidence" value="ECO:0007669"/>
    <property type="project" value="UniProtKB-UniRule"/>
</dbReference>
<dbReference type="PANTHER" id="PTHR12389:SF0">
    <property type="entry name" value="E3 UBIQUITIN-PROTEIN LIGASE LISTERIN"/>
    <property type="match status" value="1"/>
</dbReference>
<sequence>MPEPPASGDLGYSGFPVALFYLAPVHIDALTDHAAAMVFKNITKKNAVTREKGLAELLRMVDSAEIDVCDSAVLVCWLQLFPRLAIDASKAVRTLAVQTQTQYMEKYGPREFSRYLREALPPWLGALYDERSVAQAARSGLLRCFGDDADRVDTRVWAVFHEQIVQYCHAALVHETRASLADPRYESVEELVLKHNRVVTAATLMLARLVRLFNMRAFDLLSPTLLQLLVLLSADQLWDFLGLSLAAESASGPLLRALLGLAAEIFSVDTCAHVLPVAAALPDVRRVYKTVSKKVVKHVAVDAAPGPRAVYASAVGAVAEAFAALTAFSAAADASELRVKKNFWVLGGMRSFARLRAFLKMGPCGAGPGYYDALTRLFVLIEAAPVQLDDDFVFLDYASAD</sequence>
<keyword evidence="1" id="KW-0808">Transferase</keyword>
<feature type="domain" description="E3 ubiquitin-protein ligase listerin N-terminal" evidence="2">
    <location>
        <begin position="34"/>
        <end position="378"/>
    </location>
</feature>
<dbReference type="GO" id="GO:1990112">
    <property type="term" value="C:RQC complex"/>
    <property type="evidence" value="ECO:0007669"/>
    <property type="project" value="UniProtKB-UniRule"/>
</dbReference>
<keyword evidence="1" id="KW-0863">Zinc-finger</keyword>
<protein>
    <recommendedName>
        <fullName evidence="1">E3 ubiquitin-protein ligase listerin</fullName>
        <ecNumber evidence="1">2.3.2.27</ecNumber>
    </recommendedName>
    <alternativeName>
        <fullName evidence="1">RING-type E3 ubiquitin transferase listerin</fullName>
    </alternativeName>
</protein>
<dbReference type="GO" id="GO:1990116">
    <property type="term" value="P:ribosome-associated ubiquitin-dependent protein catabolic process"/>
    <property type="evidence" value="ECO:0007669"/>
    <property type="project" value="UniProtKB-UniRule"/>
</dbReference>
<dbReference type="GO" id="GO:0061630">
    <property type="term" value="F:ubiquitin protein ligase activity"/>
    <property type="evidence" value="ECO:0007669"/>
    <property type="project" value="UniProtKB-UniRule"/>
</dbReference>
<reference evidence="4" key="1">
    <citation type="journal article" date="2018" name="Nat. Microbiol.">
        <title>Leveraging single-cell genomics to expand the fungal tree of life.</title>
        <authorList>
            <person name="Ahrendt S.R."/>
            <person name="Quandt C.A."/>
            <person name="Ciobanu D."/>
            <person name="Clum A."/>
            <person name="Salamov A."/>
            <person name="Andreopoulos B."/>
            <person name="Cheng J.F."/>
            <person name="Woyke T."/>
            <person name="Pelin A."/>
            <person name="Henrissat B."/>
            <person name="Reynolds N.K."/>
            <person name="Benny G.L."/>
            <person name="Smith M.E."/>
            <person name="James T.Y."/>
            <person name="Grigoriev I.V."/>
        </authorList>
    </citation>
    <scope>NUCLEOTIDE SEQUENCE [LARGE SCALE GENOMIC DNA]</scope>
    <source>
        <strain evidence="4">Baker2002</strain>
    </source>
</reference>
<dbReference type="InterPro" id="IPR011989">
    <property type="entry name" value="ARM-like"/>
</dbReference>
<keyword evidence="4" id="KW-1185">Reference proteome</keyword>
<dbReference type="SUPFAM" id="SSF48371">
    <property type="entry name" value="ARM repeat"/>
    <property type="match status" value="1"/>
</dbReference>
<gene>
    <name evidence="3" type="ORF">METBISCDRAFT_20137</name>
</gene>
<dbReference type="Gene3D" id="1.25.10.10">
    <property type="entry name" value="Leucine-rich Repeat Variant"/>
    <property type="match status" value="1"/>
</dbReference>
<keyword evidence="1" id="KW-0833">Ubl conjugation pathway</keyword>
<dbReference type="InterPro" id="IPR039795">
    <property type="entry name" value="LTN1/Rkr1"/>
</dbReference>
<dbReference type="UniPathway" id="UPA00143"/>
<dbReference type="InterPro" id="IPR016024">
    <property type="entry name" value="ARM-type_fold"/>
</dbReference>
<dbReference type="GO" id="GO:0005829">
    <property type="term" value="C:cytosol"/>
    <property type="evidence" value="ECO:0007669"/>
    <property type="project" value="UniProtKB-UniRule"/>
</dbReference>
<keyword evidence="1" id="KW-0862">Zinc</keyword>
<organism evidence="3 4">
    <name type="scientific">Metschnikowia bicuspidata</name>
    <dbReference type="NCBI Taxonomy" id="27322"/>
    <lineage>
        <taxon>Eukaryota</taxon>
        <taxon>Fungi</taxon>
        <taxon>Dikarya</taxon>
        <taxon>Ascomycota</taxon>
        <taxon>Saccharomycotina</taxon>
        <taxon>Pichiomycetes</taxon>
        <taxon>Metschnikowiaceae</taxon>
        <taxon>Metschnikowia</taxon>
    </lineage>
</organism>
<dbReference type="InterPro" id="IPR054476">
    <property type="entry name" value="Ltn1_N"/>
</dbReference>
<dbReference type="GO" id="GO:0043023">
    <property type="term" value="F:ribosomal large subunit binding"/>
    <property type="evidence" value="ECO:0007669"/>
    <property type="project" value="TreeGrafter"/>
</dbReference>
<dbReference type="GO" id="GO:0008270">
    <property type="term" value="F:zinc ion binding"/>
    <property type="evidence" value="ECO:0007669"/>
    <property type="project" value="UniProtKB-KW"/>
</dbReference>
<proteinExistence type="inferred from homology"/>
<dbReference type="Pfam" id="PF22958">
    <property type="entry name" value="Ltn1_1st"/>
    <property type="match status" value="1"/>
</dbReference>
<evidence type="ECO:0000259" key="2">
    <source>
        <dbReference type="Pfam" id="PF22958"/>
    </source>
</evidence>
<keyword evidence="1" id="KW-0479">Metal-binding</keyword>
<dbReference type="GO" id="GO:0016567">
    <property type="term" value="P:protein ubiquitination"/>
    <property type="evidence" value="ECO:0007669"/>
    <property type="project" value="UniProtKB-UniPathway"/>
</dbReference>
<dbReference type="Proteomes" id="UP000268321">
    <property type="component" value="Unassembled WGS sequence"/>
</dbReference>
<name>A0A4P9Z9X4_9ASCO</name>
<comment type="similarity">
    <text evidence="1">Belongs to the LTN1 family.</text>
</comment>
<comment type="pathway">
    <text evidence="1">Protein modification; protein ubiquitination.</text>
</comment>
<dbReference type="OrthoDB" id="6108at2759"/>
<dbReference type="PANTHER" id="PTHR12389">
    <property type="entry name" value="ZINC FINGER PROTEIN 294"/>
    <property type="match status" value="1"/>
</dbReference>
<dbReference type="EC" id="2.3.2.27" evidence="1"/>
<evidence type="ECO:0000256" key="1">
    <source>
        <dbReference type="RuleBase" id="RU367090"/>
    </source>
</evidence>
<comment type="catalytic activity">
    <reaction evidence="1">
        <text>S-ubiquitinyl-[E2 ubiquitin-conjugating enzyme]-L-cysteine + [acceptor protein]-L-lysine = [E2 ubiquitin-conjugating enzyme]-L-cysteine + N(6)-ubiquitinyl-[acceptor protein]-L-lysine.</text>
        <dbReference type="EC" id="2.3.2.27"/>
    </reaction>
</comment>
<dbReference type="AlphaFoldDB" id="A0A4P9Z9X4"/>
<comment type="subunit">
    <text evidence="1">Component of the ribosome quality control complex (RQC).</text>
</comment>